<evidence type="ECO:0000313" key="1">
    <source>
        <dbReference type="EMBL" id="MDT8899954.1"/>
    </source>
</evidence>
<protein>
    <recommendedName>
        <fullName evidence="3">Transposase</fullName>
    </recommendedName>
</protein>
<dbReference type="RefSeq" id="WP_413778518.1">
    <property type="nucleotide sequence ID" value="NZ_JAUOZS010000001.1"/>
</dbReference>
<dbReference type="EMBL" id="JAUOZS010000001">
    <property type="protein sequence ID" value="MDT8899954.1"/>
    <property type="molecule type" value="Genomic_DNA"/>
</dbReference>
<evidence type="ECO:0000313" key="2">
    <source>
        <dbReference type="Proteomes" id="UP001254848"/>
    </source>
</evidence>
<name>A0ABU3NT03_9FIRM</name>
<proteinExistence type="predicted"/>
<dbReference type="Proteomes" id="UP001254848">
    <property type="component" value="Unassembled WGS sequence"/>
</dbReference>
<comment type="caution">
    <text evidence="1">The sequence shown here is derived from an EMBL/GenBank/DDBJ whole genome shotgun (WGS) entry which is preliminary data.</text>
</comment>
<organism evidence="1 2">
    <name type="scientific">Anaeroselena agilis</name>
    <dbReference type="NCBI Taxonomy" id="3063788"/>
    <lineage>
        <taxon>Bacteria</taxon>
        <taxon>Bacillati</taxon>
        <taxon>Bacillota</taxon>
        <taxon>Negativicutes</taxon>
        <taxon>Acetonemataceae</taxon>
        <taxon>Anaeroselena</taxon>
    </lineage>
</organism>
<evidence type="ECO:0008006" key="3">
    <source>
        <dbReference type="Google" id="ProtNLM"/>
    </source>
</evidence>
<accession>A0ABU3NT03</accession>
<sequence>MKRGQWCEHLEKTSKYTTIGYDFDDRKLTLRVQTWLCPECGVHGAHSEIIDLPPGNCGANRE</sequence>
<keyword evidence="2" id="KW-1185">Reference proteome</keyword>
<reference evidence="1 2" key="1">
    <citation type="submission" date="2023-07" db="EMBL/GenBank/DDBJ databases">
        <title>The novel representative of Negativicutes class, Anaeroselena agilis gen. nov. sp. nov.</title>
        <authorList>
            <person name="Prokofeva M.I."/>
            <person name="Elcheninov A.G."/>
            <person name="Klyukina A."/>
            <person name="Kublanov I.V."/>
            <person name="Frolov E.N."/>
            <person name="Podosokorskaya O.A."/>
        </authorList>
    </citation>
    <scope>NUCLEOTIDE SEQUENCE [LARGE SCALE GENOMIC DNA]</scope>
    <source>
        <strain evidence="1 2">4137-cl</strain>
    </source>
</reference>
<gene>
    <name evidence="1" type="ORF">Q4T40_01660</name>
</gene>